<accession>A0A085NDC0</accession>
<reference evidence="2" key="1">
    <citation type="journal article" date="2014" name="Nat. Genet.">
        <title>Genome and transcriptome of the porcine whipworm Trichuris suis.</title>
        <authorList>
            <person name="Jex A.R."/>
            <person name="Nejsum P."/>
            <person name="Schwarz E.M."/>
            <person name="Hu L."/>
            <person name="Young N.D."/>
            <person name="Hall R.S."/>
            <person name="Korhonen P.K."/>
            <person name="Liao S."/>
            <person name="Thamsborg S."/>
            <person name="Xia J."/>
            <person name="Xu P."/>
            <person name="Wang S."/>
            <person name="Scheerlinck J.P."/>
            <person name="Hofmann A."/>
            <person name="Sternberg P.W."/>
            <person name="Wang J."/>
            <person name="Gasser R.B."/>
        </authorList>
    </citation>
    <scope>NUCLEOTIDE SEQUENCE [LARGE SCALE GENOMIC DNA]</scope>
    <source>
        <strain evidence="2">DCEP-RM93F</strain>
    </source>
</reference>
<dbReference type="Proteomes" id="UP000030758">
    <property type="component" value="Unassembled WGS sequence"/>
</dbReference>
<dbReference type="AlphaFoldDB" id="A0A085NDC0"/>
<name>A0A085NDC0_9BILA</name>
<gene>
    <name evidence="2" type="ORF">M514_00550</name>
</gene>
<sequence length="103" mass="11629">MPETKRKCRLYSTDYLKYGFTPLQGPTDVPNLRESTLKWGIELSRSLENLSSLNLEKANKDVSYFQALRDKRLSQSSSGELFASTSKGGDDGFARTRLTLSRC</sequence>
<evidence type="ECO:0000313" key="2">
    <source>
        <dbReference type="EMBL" id="KFD67466.1"/>
    </source>
</evidence>
<organism evidence="2">
    <name type="scientific">Trichuris suis</name>
    <name type="common">pig whipworm</name>
    <dbReference type="NCBI Taxonomy" id="68888"/>
    <lineage>
        <taxon>Eukaryota</taxon>
        <taxon>Metazoa</taxon>
        <taxon>Ecdysozoa</taxon>
        <taxon>Nematoda</taxon>
        <taxon>Enoplea</taxon>
        <taxon>Dorylaimia</taxon>
        <taxon>Trichinellida</taxon>
        <taxon>Trichuridae</taxon>
        <taxon>Trichuris</taxon>
    </lineage>
</organism>
<proteinExistence type="predicted"/>
<evidence type="ECO:0000256" key="1">
    <source>
        <dbReference type="SAM" id="MobiDB-lite"/>
    </source>
</evidence>
<protein>
    <submittedName>
        <fullName evidence="2">Uncharacterized protein</fullName>
    </submittedName>
</protein>
<feature type="region of interest" description="Disordered" evidence="1">
    <location>
        <begin position="79"/>
        <end position="103"/>
    </location>
</feature>
<dbReference type="EMBL" id="KL367514">
    <property type="protein sequence ID" value="KFD67466.1"/>
    <property type="molecule type" value="Genomic_DNA"/>
</dbReference>